<dbReference type="CDD" id="cd07017">
    <property type="entry name" value="S14_ClpP_2"/>
    <property type="match status" value="1"/>
</dbReference>
<dbReference type="Gene3D" id="3.90.226.10">
    <property type="entry name" value="2-enoyl-CoA Hydratase, Chain A, domain 1"/>
    <property type="match status" value="1"/>
</dbReference>
<dbReference type="InterPro" id="IPR001907">
    <property type="entry name" value="ClpP"/>
</dbReference>
<comment type="catalytic activity">
    <reaction evidence="6 7 8">
        <text>Hydrolysis of proteins to small peptides in the presence of ATP and magnesium. alpha-casein is the usual test substrate. In the absence of ATP, only oligopeptides shorter than five residues are hydrolyzed (such as succinyl-Leu-Tyr-|-NHMec, and Leu-Tyr-Leu-|-Tyr-Trp, in which cleavage of the -Tyr-|-Leu- and -Tyr-|-Trp bonds also occurs).</text>
        <dbReference type="EC" id="3.4.21.92"/>
    </reaction>
</comment>
<dbReference type="PANTHER" id="PTHR10381:SF70">
    <property type="entry name" value="ATP-DEPENDENT CLP PROTEASE PROTEOLYTIC SUBUNIT"/>
    <property type="match status" value="1"/>
</dbReference>
<dbReference type="GO" id="GO:0006508">
    <property type="term" value="P:proteolysis"/>
    <property type="evidence" value="ECO:0007669"/>
    <property type="project" value="UniProtKB-KW"/>
</dbReference>
<comment type="function">
    <text evidence="7">Cleaves peptides in various proteins in a process that requires ATP hydrolysis. Has a chymotrypsin-like activity. Plays a major role in the degradation of misfolded proteins.</text>
</comment>
<evidence type="ECO:0000256" key="10">
    <source>
        <dbReference type="SAM" id="MobiDB-lite"/>
    </source>
</evidence>
<comment type="similarity">
    <text evidence="1 7 9">Belongs to the peptidase S14 family.</text>
</comment>
<evidence type="ECO:0000313" key="12">
    <source>
        <dbReference type="Proteomes" id="UP000020681"/>
    </source>
</evidence>
<dbReference type="InterPro" id="IPR029045">
    <property type="entry name" value="ClpP/crotonase-like_dom_sf"/>
</dbReference>
<organism evidence="11 12">
    <name type="scientific">Mycobacterium ulcerans str. Harvey</name>
    <dbReference type="NCBI Taxonomy" id="1299332"/>
    <lineage>
        <taxon>Bacteria</taxon>
        <taxon>Bacillati</taxon>
        <taxon>Actinomycetota</taxon>
        <taxon>Actinomycetes</taxon>
        <taxon>Mycobacteriales</taxon>
        <taxon>Mycobacteriaceae</taxon>
        <taxon>Mycobacterium</taxon>
        <taxon>Mycobacterium ulcerans group</taxon>
    </lineage>
</organism>
<feature type="compositionally biased region" description="Basic residues" evidence="10">
    <location>
        <begin position="230"/>
        <end position="245"/>
    </location>
</feature>
<evidence type="ECO:0000256" key="1">
    <source>
        <dbReference type="ARBA" id="ARBA00007039"/>
    </source>
</evidence>
<feature type="compositionally biased region" description="Low complexity" evidence="10">
    <location>
        <begin position="250"/>
        <end position="261"/>
    </location>
</feature>
<evidence type="ECO:0000313" key="11">
    <source>
        <dbReference type="EMBL" id="EUA87389.1"/>
    </source>
</evidence>
<dbReference type="HAMAP" id="MF_00444">
    <property type="entry name" value="ClpP"/>
    <property type="match status" value="1"/>
</dbReference>
<dbReference type="PRINTS" id="PR00127">
    <property type="entry name" value="CLPPROTEASEP"/>
</dbReference>
<sequence length="261" mass="27897">MRSNSQGLNLTDSVYERLLSERIIFLGSEVNDEVANRLCAQILLLAAEDASKDINLYINSPGGSISAGMAIYDTMVLAPCDIATYAMGMAASMGEFLLAAGTKGKRYALPHARILMHQPLGGVTGSAADIAIQAEQFAVIKKEMFRLNAEFTGQSIERIEADSDRDRWFTAPKLWNTVSSITSSPAPPTSTGKHSESSGPAPGTVHPAVVHRALQLRGQGIQPVQQAVRGTHHLPRRPGRRRVGERHHGAATGAGVAGPRP</sequence>
<keyword evidence="4 7" id="KW-0378">Hydrolase</keyword>
<dbReference type="PANTHER" id="PTHR10381">
    <property type="entry name" value="ATP-DEPENDENT CLP PROTEASE PROTEOLYTIC SUBUNIT"/>
    <property type="match status" value="1"/>
</dbReference>
<feature type="region of interest" description="Disordered" evidence="10">
    <location>
        <begin position="179"/>
        <end position="205"/>
    </location>
</feature>
<accession>A0ABN0QRL4</accession>
<evidence type="ECO:0000256" key="9">
    <source>
        <dbReference type="RuleBase" id="RU003567"/>
    </source>
</evidence>
<evidence type="ECO:0000256" key="7">
    <source>
        <dbReference type="HAMAP-Rule" id="MF_00444"/>
    </source>
</evidence>
<evidence type="ECO:0000256" key="5">
    <source>
        <dbReference type="ARBA" id="ARBA00022825"/>
    </source>
</evidence>
<dbReference type="Pfam" id="PF00574">
    <property type="entry name" value="CLP_protease"/>
    <property type="match status" value="1"/>
</dbReference>
<keyword evidence="2 7" id="KW-0963">Cytoplasm</keyword>
<feature type="active site" evidence="7 8">
    <location>
        <position position="117"/>
    </location>
</feature>
<keyword evidence="12" id="KW-1185">Reference proteome</keyword>
<name>A0ABN0QRL4_MYCUL</name>
<comment type="subunit">
    <text evidence="7">Fourteen ClpP subunits assemble into 2 heptameric rings which stack back to back to give a disk-like structure with a central cavity, resembling the structure of eukaryotic proteasomes.</text>
</comment>
<dbReference type="SUPFAM" id="SSF52096">
    <property type="entry name" value="ClpP/crotonase"/>
    <property type="match status" value="1"/>
</dbReference>
<proteinExistence type="inferred from homology"/>
<gene>
    <name evidence="11" type="primary">clpP1</name>
    <name evidence="7" type="synonym">clpP</name>
    <name evidence="11" type="ORF">I551_6080</name>
</gene>
<keyword evidence="5 7" id="KW-0720">Serine protease</keyword>
<comment type="subcellular location">
    <subcellularLocation>
        <location evidence="7">Cytoplasm</location>
    </subcellularLocation>
</comment>
<comment type="caution">
    <text evidence="11">The sequence shown here is derived from an EMBL/GenBank/DDBJ whole genome shotgun (WGS) entry which is preliminary data.</text>
</comment>
<reference evidence="11 12" key="1">
    <citation type="submission" date="2014-01" db="EMBL/GenBank/DDBJ databases">
        <authorList>
            <person name="Dobos K."/>
            <person name="Lenaerts A."/>
            <person name="Ordway D."/>
            <person name="DeGroote M.A."/>
            <person name="Parker T."/>
            <person name="Sizemore C."/>
            <person name="Tallon L.J."/>
            <person name="Sadzewicz L.K."/>
            <person name="Sengamalay N."/>
            <person name="Fraser C.M."/>
            <person name="Hine E."/>
            <person name="Shefchek K.A."/>
            <person name="Das S.P."/>
            <person name="Tettelin H."/>
        </authorList>
    </citation>
    <scope>NUCLEOTIDE SEQUENCE [LARGE SCALE GENOMIC DNA]</scope>
    <source>
        <strain evidence="11 12">Harvey</strain>
    </source>
</reference>
<dbReference type="NCBIfam" id="NF001368">
    <property type="entry name" value="PRK00277.1"/>
    <property type="match status" value="1"/>
</dbReference>
<evidence type="ECO:0000256" key="6">
    <source>
        <dbReference type="ARBA" id="ARBA00034021"/>
    </source>
</evidence>
<dbReference type="InterPro" id="IPR033135">
    <property type="entry name" value="ClpP_His_AS"/>
</dbReference>
<dbReference type="Proteomes" id="UP000020681">
    <property type="component" value="Unassembled WGS sequence"/>
</dbReference>
<evidence type="ECO:0000256" key="3">
    <source>
        <dbReference type="ARBA" id="ARBA00022670"/>
    </source>
</evidence>
<dbReference type="InterPro" id="IPR023562">
    <property type="entry name" value="ClpP/TepA"/>
</dbReference>
<keyword evidence="3 7" id="KW-0645">Protease</keyword>
<feature type="active site" description="Nucleophile" evidence="7">
    <location>
        <position position="92"/>
    </location>
</feature>
<dbReference type="EMBL" id="JAOL01000162">
    <property type="protein sequence ID" value="EUA87389.1"/>
    <property type="molecule type" value="Genomic_DNA"/>
</dbReference>
<dbReference type="GO" id="GO:0004252">
    <property type="term" value="F:serine-type endopeptidase activity"/>
    <property type="evidence" value="ECO:0007669"/>
    <property type="project" value="UniProtKB-EC"/>
</dbReference>
<evidence type="ECO:0000256" key="4">
    <source>
        <dbReference type="ARBA" id="ARBA00022801"/>
    </source>
</evidence>
<evidence type="ECO:0000256" key="8">
    <source>
        <dbReference type="PROSITE-ProRule" id="PRU10086"/>
    </source>
</evidence>
<dbReference type="PROSITE" id="PS00382">
    <property type="entry name" value="CLP_PROTEASE_HIS"/>
    <property type="match status" value="1"/>
</dbReference>
<feature type="region of interest" description="Disordered" evidence="10">
    <location>
        <begin position="221"/>
        <end position="261"/>
    </location>
</feature>
<evidence type="ECO:0000256" key="2">
    <source>
        <dbReference type="ARBA" id="ARBA00022490"/>
    </source>
</evidence>
<dbReference type="EC" id="3.4.21.92" evidence="7"/>
<protein>
    <recommendedName>
        <fullName evidence="7 9">ATP-dependent Clp protease proteolytic subunit</fullName>
        <ecNumber evidence="7">3.4.21.92</ecNumber>
    </recommendedName>
    <alternativeName>
        <fullName evidence="7">Endopeptidase Clp</fullName>
    </alternativeName>
</protein>